<keyword evidence="5" id="KW-1133">Transmembrane helix</keyword>
<evidence type="ECO:0000256" key="6">
    <source>
        <dbReference type="ARBA" id="ARBA00023136"/>
    </source>
</evidence>
<dbReference type="InterPro" id="IPR000297">
    <property type="entry name" value="PPIase_PpiC"/>
</dbReference>
<keyword evidence="3" id="KW-0997">Cell inner membrane</keyword>
<evidence type="ECO:0000256" key="9">
    <source>
        <dbReference type="ARBA" id="ARBA00040743"/>
    </source>
</evidence>
<dbReference type="InterPro" id="IPR052029">
    <property type="entry name" value="PpiD_chaperone"/>
</dbReference>
<evidence type="ECO:0000259" key="13">
    <source>
        <dbReference type="PROSITE" id="PS50198"/>
    </source>
</evidence>
<dbReference type="Pfam" id="PF13623">
    <property type="entry name" value="SurA_N_2"/>
    <property type="match status" value="1"/>
</dbReference>
<evidence type="ECO:0000256" key="12">
    <source>
        <dbReference type="SAM" id="Coils"/>
    </source>
</evidence>
<dbReference type="EMBL" id="QEHR01000001">
    <property type="protein sequence ID" value="PVW17317.1"/>
    <property type="molecule type" value="Genomic_DNA"/>
</dbReference>
<comment type="caution">
    <text evidence="14">The sequence shown here is derived from an EMBL/GenBank/DDBJ whole genome shotgun (WGS) entry which is preliminary data.</text>
</comment>
<dbReference type="OrthoDB" id="9812372at2"/>
<feature type="domain" description="PpiC" evidence="13">
    <location>
        <begin position="339"/>
        <end position="446"/>
    </location>
</feature>
<keyword evidence="11 14" id="KW-0413">Isomerase</keyword>
<sequence length="698" mass="77168">MAILNSIRKRGIFLILIIALALFAFILSDVLTKGSGIGKDQDTVAIVNGNEISRQDFMQQVETAQRNLGPNATTAQAMNMVWERELRNTLLSEQYEELGLTVEKEQLNNAMRTSLANNPTFQNELGEYDEGLVQQYVASIKNNPQLYGQWQDYIKNIKEAALQDMYINLVKGGLTTTLAEAEQQYHFENDKINIQFARVPYTKIPDEEVPVSDEEIKQYIKEHKSEYEVDKQIDIQYVSISEEASKEDIEEANANVAALLNDREEYGETVKGFKNTDDNEAFVNEYSDQGYTDRWYFKNDLPEPLADTIPSMNEGDIYGPYQVGATLNLSKVIAVEQLPDSVKSRHILIRYAGLQTAPQDVTRTKEEAKKLADSLSKAINKDKSKFEALAAEFSEDNSNKDDGGDLGYVGPGRMVPEFNDFIFDNNEGTVGVVETNFGYHVAQVLEQKNKQRAVKIATVIKTIEPSENTINDTFSKATNFEVAAKEGDFSEVAKEQGLTVRPVNKIGELDANIPGVGNNRSLITWGFEEETEVGDVKRFNVPGGYVIAQLTRKSPKGLMSVSEASATVTPIIRKQKKAEKIKAGISGTTVQDMANSQNVQVQTATAVTMANPTIPGAGSEPKVVGAAFGKEAGETTGLIAGETGVFKVRVLAVNKAPELDNYASYVNQLNAKNGAVNNQVYQALKKKADIEDNRANFY</sequence>
<evidence type="ECO:0000256" key="5">
    <source>
        <dbReference type="ARBA" id="ARBA00022989"/>
    </source>
</evidence>
<gene>
    <name evidence="14" type="ORF">DDV96_02070</name>
</gene>
<dbReference type="PROSITE" id="PS01096">
    <property type="entry name" value="PPIC_PPIASE_1"/>
    <property type="match status" value="1"/>
</dbReference>
<evidence type="ECO:0000313" key="15">
    <source>
        <dbReference type="Proteomes" id="UP000245962"/>
    </source>
</evidence>
<keyword evidence="11" id="KW-0697">Rotamase</keyword>
<dbReference type="PROSITE" id="PS50198">
    <property type="entry name" value="PPIC_PPIASE_2"/>
    <property type="match status" value="1"/>
</dbReference>
<reference evidence="14 15" key="1">
    <citation type="submission" date="2018-04" db="EMBL/GenBank/DDBJ databases">
        <title>Marixanthomonas spongiae HN-E44 sp. nov., isolated from a marine sponge.</title>
        <authorList>
            <person name="Luo L."/>
            <person name="Zhuang L."/>
        </authorList>
    </citation>
    <scope>NUCLEOTIDE SEQUENCE [LARGE SCALE GENOMIC DNA]</scope>
    <source>
        <strain evidence="14 15">HN-E44</strain>
    </source>
</reference>
<evidence type="ECO:0000256" key="7">
    <source>
        <dbReference type="ARBA" id="ARBA00023186"/>
    </source>
</evidence>
<dbReference type="Gene3D" id="1.10.4030.10">
    <property type="entry name" value="Porin chaperone SurA, peptide-binding domain"/>
    <property type="match status" value="1"/>
</dbReference>
<dbReference type="InterPro" id="IPR023058">
    <property type="entry name" value="PPIase_PpiC_CS"/>
</dbReference>
<dbReference type="Pfam" id="PF13616">
    <property type="entry name" value="Rotamase_3"/>
    <property type="match status" value="1"/>
</dbReference>
<dbReference type="InterPro" id="IPR046357">
    <property type="entry name" value="PPIase_dom_sf"/>
</dbReference>
<keyword evidence="15" id="KW-1185">Reference proteome</keyword>
<dbReference type="GO" id="GO:0005886">
    <property type="term" value="C:plasma membrane"/>
    <property type="evidence" value="ECO:0007669"/>
    <property type="project" value="UniProtKB-SubCell"/>
</dbReference>
<dbReference type="SUPFAM" id="SSF109998">
    <property type="entry name" value="Triger factor/SurA peptide-binding domain-like"/>
    <property type="match status" value="1"/>
</dbReference>
<keyword evidence="2" id="KW-1003">Cell membrane</keyword>
<comment type="subcellular location">
    <subcellularLocation>
        <location evidence="1">Cell inner membrane</location>
        <topology evidence="1">Single-pass type II membrane protein</topology>
        <orientation evidence="1">Periplasmic side</orientation>
    </subcellularLocation>
</comment>
<keyword evidence="7" id="KW-0143">Chaperone</keyword>
<evidence type="ECO:0000256" key="4">
    <source>
        <dbReference type="ARBA" id="ARBA00022692"/>
    </source>
</evidence>
<name>A0A2U0I887_9FLAO</name>
<evidence type="ECO:0000313" key="14">
    <source>
        <dbReference type="EMBL" id="PVW17317.1"/>
    </source>
</evidence>
<evidence type="ECO:0000256" key="2">
    <source>
        <dbReference type="ARBA" id="ARBA00022475"/>
    </source>
</evidence>
<evidence type="ECO:0000256" key="3">
    <source>
        <dbReference type="ARBA" id="ARBA00022519"/>
    </source>
</evidence>
<dbReference type="RefSeq" id="WP_116693065.1">
    <property type="nucleotide sequence ID" value="NZ_QEHR01000001.1"/>
</dbReference>
<evidence type="ECO:0000256" key="11">
    <source>
        <dbReference type="PROSITE-ProRule" id="PRU00278"/>
    </source>
</evidence>
<keyword evidence="12" id="KW-0175">Coiled coil</keyword>
<dbReference type="GO" id="GO:0003755">
    <property type="term" value="F:peptidyl-prolyl cis-trans isomerase activity"/>
    <property type="evidence" value="ECO:0007669"/>
    <property type="project" value="UniProtKB-KW"/>
</dbReference>
<dbReference type="AlphaFoldDB" id="A0A2U0I887"/>
<dbReference type="InterPro" id="IPR027304">
    <property type="entry name" value="Trigger_fact/SurA_dom_sf"/>
</dbReference>
<dbReference type="Gene3D" id="3.10.50.40">
    <property type="match status" value="1"/>
</dbReference>
<keyword evidence="4" id="KW-0812">Transmembrane</keyword>
<keyword evidence="6" id="KW-0472">Membrane</keyword>
<feature type="coiled-coil region" evidence="12">
    <location>
        <begin position="242"/>
        <end position="269"/>
    </location>
</feature>
<evidence type="ECO:0000256" key="1">
    <source>
        <dbReference type="ARBA" id="ARBA00004382"/>
    </source>
</evidence>
<organism evidence="14 15">
    <name type="scientific">Marixanthomonas spongiae</name>
    <dbReference type="NCBI Taxonomy" id="2174845"/>
    <lineage>
        <taxon>Bacteria</taxon>
        <taxon>Pseudomonadati</taxon>
        <taxon>Bacteroidota</taxon>
        <taxon>Flavobacteriia</taxon>
        <taxon>Flavobacteriales</taxon>
        <taxon>Flavobacteriaceae</taxon>
        <taxon>Marixanthomonas</taxon>
    </lineage>
</organism>
<accession>A0A2U0I887</accession>
<evidence type="ECO:0000256" key="8">
    <source>
        <dbReference type="ARBA" id="ARBA00038408"/>
    </source>
</evidence>
<comment type="similarity">
    <text evidence="8">Belongs to the PpiD chaperone family.</text>
</comment>
<dbReference type="PANTHER" id="PTHR47529">
    <property type="entry name" value="PEPTIDYL-PROLYL CIS-TRANS ISOMERASE D"/>
    <property type="match status" value="1"/>
</dbReference>
<dbReference type="PANTHER" id="PTHR47529:SF1">
    <property type="entry name" value="PERIPLASMIC CHAPERONE PPID"/>
    <property type="match status" value="1"/>
</dbReference>
<dbReference type="Proteomes" id="UP000245962">
    <property type="component" value="Unassembled WGS sequence"/>
</dbReference>
<evidence type="ECO:0000256" key="10">
    <source>
        <dbReference type="ARBA" id="ARBA00042775"/>
    </source>
</evidence>
<dbReference type="SUPFAM" id="SSF54534">
    <property type="entry name" value="FKBP-like"/>
    <property type="match status" value="1"/>
</dbReference>
<proteinExistence type="inferred from homology"/>
<protein>
    <recommendedName>
        <fullName evidence="9">Periplasmic chaperone PpiD</fullName>
    </recommendedName>
    <alternativeName>
        <fullName evidence="10">Periplasmic folding chaperone</fullName>
    </alternativeName>
</protein>